<organism evidence="1 2">
    <name type="scientific">Artomyces pyxidatus</name>
    <dbReference type="NCBI Taxonomy" id="48021"/>
    <lineage>
        <taxon>Eukaryota</taxon>
        <taxon>Fungi</taxon>
        <taxon>Dikarya</taxon>
        <taxon>Basidiomycota</taxon>
        <taxon>Agaricomycotina</taxon>
        <taxon>Agaricomycetes</taxon>
        <taxon>Russulales</taxon>
        <taxon>Auriscalpiaceae</taxon>
        <taxon>Artomyces</taxon>
    </lineage>
</organism>
<gene>
    <name evidence="1" type="ORF">BV25DRAFT_1780369</name>
</gene>
<feature type="non-terminal residue" evidence="1">
    <location>
        <position position="1"/>
    </location>
</feature>
<comment type="caution">
    <text evidence="1">The sequence shown here is derived from an EMBL/GenBank/DDBJ whole genome shotgun (WGS) entry which is preliminary data.</text>
</comment>
<keyword evidence="2" id="KW-1185">Reference proteome</keyword>
<reference evidence="1" key="1">
    <citation type="submission" date="2021-03" db="EMBL/GenBank/DDBJ databases">
        <authorList>
            <consortium name="DOE Joint Genome Institute"/>
            <person name="Ahrendt S."/>
            <person name="Looney B.P."/>
            <person name="Miyauchi S."/>
            <person name="Morin E."/>
            <person name="Drula E."/>
            <person name="Courty P.E."/>
            <person name="Chicoki N."/>
            <person name="Fauchery L."/>
            <person name="Kohler A."/>
            <person name="Kuo A."/>
            <person name="Labutti K."/>
            <person name="Pangilinan J."/>
            <person name="Lipzen A."/>
            <person name="Riley R."/>
            <person name="Andreopoulos W."/>
            <person name="He G."/>
            <person name="Johnson J."/>
            <person name="Barry K.W."/>
            <person name="Grigoriev I.V."/>
            <person name="Nagy L."/>
            <person name="Hibbett D."/>
            <person name="Henrissat B."/>
            <person name="Matheny P.B."/>
            <person name="Labbe J."/>
            <person name="Martin F."/>
        </authorList>
    </citation>
    <scope>NUCLEOTIDE SEQUENCE</scope>
    <source>
        <strain evidence="1">HHB10654</strain>
    </source>
</reference>
<dbReference type="EMBL" id="MU277192">
    <property type="protein sequence ID" value="KAI0066466.1"/>
    <property type="molecule type" value="Genomic_DNA"/>
</dbReference>
<feature type="non-terminal residue" evidence="1">
    <location>
        <position position="71"/>
    </location>
</feature>
<accession>A0ACB8TDG8</accession>
<protein>
    <submittedName>
        <fullName evidence="1">Uncharacterized protein</fullName>
    </submittedName>
</protein>
<name>A0ACB8TDG8_9AGAM</name>
<evidence type="ECO:0000313" key="2">
    <source>
        <dbReference type="Proteomes" id="UP000814140"/>
    </source>
</evidence>
<reference evidence="1" key="2">
    <citation type="journal article" date="2022" name="New Phytol.">
        <title>Evolutionary transition to the ectomycorrhizal habit in the genomes of a hyperdiverse lineage of mushroom-forming fungi.</title>
        <authorList>
            <person name="Looney B."/>
            <person name="Miyauchi S."/>
            <person name="Morin E."/>
            <person name="Drula E."/>
            <person name="Courty P.E."/>
            <person name="Kohler A."/>
            <person name="Kuo A."/>
            <person name="LaButti K."/>
            <person name="Pangilinan J."/>
            <person name="Lipzen A."/>
            <person name="Riley R."/>
            <person name="Andreopoulos W."/>
            <person name="He G."/>
            <person name="Johnson J."/>
            <person name="Nolan M."/>
            <person name="Tritt A."/>
            <person name="Barry K.W."/>
            <person name="Grigoriev I.V."/>
            <person name="Nagy L.G."/>
            <person name="Hibbett D."/>
            <person name="Henrissat B."/>
            <person name="Matheny P.B."/>
            <person name="Labbe J."/>
            <person name="Martin F.M."/>
        </authorList>
    </citation>
    <scope>NUCLEOTIDE SEQUENCE</scope>
    <source>
        <strain evidence="1">HHB10654</strain>
    </source>
</reference>
<sequence>KVTGYRLLNTVVVAGFGIPKAVISYQGGNAIPTTLDWITGVVCGLLLYWLGLYESADPPVFGLRWLFHKDY</sequence>
<dbReference type="Proteomes" id="UP000814140">
    <property type="component" value="Unassembled WGS sequence"/>
</dbReference>
<proteinExistence type="predicted"/>
<evidence type="ECO:0000313" key="1">
    <source>
        <dbReference type="EMBL" id="KAI0066466.1"/>
    </source>
</evidence>